<reference evidence="5" key="1">
    <citation type="journal article" date="2019" name="Int. J. Syst. Evol. Microbiol.">
        <title>The Global Catalogue of Microorganisms (GCM) 10K type strain sequencing project: providing services to taxonomists for standard genome sequencing and annotation.</title>
        <authorList>
            <consortium name="The Broad Institute Genomics Platform"/>
            <consortium name="The Broad Institute Genome Sequencing Center for Infectious Disease"/>
            <person name="Wu L."/>
            <person name="Ma J."/>
        </authorList>
    </citation>
    <scope>NUCLEOTIDE SEQUENCE [LARGE SCALE GENOMIC DNA]</scope>
    <source>
        <strain evidence="5">KCTC 22437</strain>
    </source>
</reference>
<dbReference type="PANTHER" id="PTHR44591:SF3">
    <property type="entry name" value="RESPONSE REGULATORY DOMAIN-CONTAINING PROTEIN"/>
    <property type="match status" value="1"/>
</dbReference>
<evidence type="ECO:0000313" key="4">
    <source>
        <dbReference type="EMBL" id="MFD2872306.1"/>
    </source>
</evidence>
<dbReference type="RefSeq" id="WP_377183809.1">
    <property type="nucleotide sequence ID" value="NZ_JBHUPD010000001.1"/>
</dbReference>
<dbReference type="InterPro" id="IPR011006">
    <property type="entry name" value="CheY-like_superfamily"/>
</dbReference>
<protein>
    <submittedName>
        <fullName evidence="4">PleD family two-component system response regulator</fullName>
    </submittedName>
</protein>
<comment type="caution">
    <text evidence="4">The sequence shown here is derived from an EMBL/GenBank/DDBJ whole genome shotgun (WGS) entry which is preliminary data.</text>
</comment>
<accession>A0ABW5YAK9</accession>
<dbReference type="Gene3D" id="3.40.50.2300">
    <property type="match status" value="1"/>
</dbReference>
<sequence length="138" mass="15839">MKKVLLLDDELDILYCVEHFLSLEKFEVKSTVTCHNFINIAEQFRPDIAILDYRLADGDGGEICRMMKAHPTLKHVPVIIFTAYVKRGLNFFDFGCDEVIIKPFDLENLLSTINRLTGIRPINESQLHFIDKAGRALL</sequence>
<feature type="domain" description="Response regulatory" evidence="3">
    <location>
        <begin position="3"/>
        <end position="117"/>
    </location>
</feature>
<name>A0ABW5YAK9_9SPHI</name>
<dbReference type="SUPFAM" id="SSF52172">
    <property type="entry name" value="CheY-like"/>
    <property type="match status" value="1"/>
</dbReference>
<evidence type="ECO:0000256" key="2">
    <source>
        <dbReference type="PROSITE-ProRule" id="PRU00169"/>
    </source>
</evidence>
<dbReference type="SMART" id="SM00448">
    <property type="entry name" value="REC"/>
    <property type="match status" value="1"/>
</dbReference>
<evidence type="ECO:0000256" key="1">
    <source>
        <dbReference type="ARBA" id="ARBA00022553"/>
    </source>
</evidence>
<dbReference type="InterPro" id="IPR001789">
    <property type="entry name" value="Sig_transdc_resp-reg_receiver"/>
</dbReference>
<gene>
    <name evidence="4" type="ORF">ACFS5N_07510</name>
</gene>
<dbReference type="InterPro" id="IPR050595">
    <property type="entry name" value="Bact_response_regulator"/>
</dbReference>
<keyword evidence="1 2" id="KW-0597">Phosphoprotein</keyword>
<dbReference type="Pfam" id="PF00072">
    <property type="entry name" value="Response_reg"/>
    <property type="match status" value="1"/>
</dbReference>
<dbReference type="PROSITE" id="PS50110">
    <property type="entry name" value="RESPONSE_REGULATORY"/>
    <property type="match status" value="1"/>
</dbReference>
<evidence type="ECO:0000259" key="3">
    <source>
        <dbReference type="PROSITE" id="PS50110"/>
    </source>
</evidence>
<dbReference type="PANTHER" id="PTHR44591">
    <property type="entry name" value="STRESS RESPONSE REGULATOR PROTEIN 1"/>
    <property type="match status" value="1"/>
</dbReference>
<dbReference type="EMBL" id="JBHUPD010000001">
    <property type="protein sequence ID" value="MFD2872306.1"/>
    <property type="molecule type" value="Genomic_DNA"/>
</dbReference>
<evidence type="ECO:0000313" key="5">
    <source>
        <dbReference type="Proteomes" id="UP001597557"/>
    </source>
</evidence>
<keyword evidence="5" id="KW-1185">Reference proteome</keyword>
<proteinExistence type="predicted"/>
<organism evidence="4 5">
    <name type="scientific">Mucilaginibacter ximonensis</name>
    <dbReference type="NCBI Taxonomy" id="538021"/>
    <lineage>
        <taxon>Bacteria</taxon>
        <taxon>Pseudomonadati</taxon>
        <taxon>Bacteroidota</taxon>
        <taxon>Sphingobacteriia</taxon>
        <taxon>Sphingobacteriales</taxon>
        <taxon>Sphingobacteriaceae</taxon>
        <taxon>Mucilaginibacter</taxon>
    </lineage>
</organism>
<dbReference type="Proteomes" id="UP001597557">
    <property type="component" value="Unassembled WGS sequence"/>
</dbReference>
<feature type="modified residue" description="4-aspartylphosphate" evidence="2">
    <location>
        <position position="52"/>
    </location>
</feature>